<dbReference type="InterPro" id="IPR003646">
    <property type="entry name" value="SH3-like_bac-type"/>
</dbReference>
<evidence type="ECO:0000259" key="2">
    <source>
        <dbReference type="PROSITE" id="PS51781"/>
    </source>
</evidence>
<dbReference type="EMBL" id="JAZAQF010000086">
    <property type="protein sequence ID" value="MFG3819198.1"/>
    <property type="molecule type" value="Genomic_DNA"/>
</dbReference>
<dbReference type="RefSeq" id="WP_393014941.1">
    <property type="nucleotide sequence ID" value="NZ_JAZAQF010000086.1"/>
</dbReference>
<sequence>MDQSLFGLRTCSAHLARRYGQAMLLTVALVAGGLAMGATAQPAAAAETNCRVVTTNGSPLNIRSRADSNASIVGTIAKGRTLDVIGGPQNGWVQVRATIPTANGSRTVEGWVASSFLRPCAVVTPPRTCRMVATSDRPLNIRSRADDDAPILGTIAKGRTLEVTGSARNGWVPVRATVITGNGSRTVEGWAAAAFLRPCTTAQNPQNPIKPELCRRVVYGEGLSVHANPDLTSPRRGGVAAGSEVQLLNRESTTTGGAVWMQINQPVQGWIPVRSLNRPTDQLNVLNCL</sequence>
<dbReference type="Proteomes" id="UP001604335">
    <property type="component" value="Unassembled WGS sequence"/>
</dbReference>
<evidence type="ECO:0000256" key="1">
    <source>
        <dbReference type="SAM" id="SignalP"/>
    </source>
</evidence>
<organism evidence="3 4">
    <name type="scientific">Limnothrix redekei LRLZ20PSL1</name>
    <dbReference type="NCBI Taxonomy" id="3112953"/>
    <lineage>
        <taxon>Bacteria</taxon>
        <taxon>Bacillati</taxon>
        <taxon>Cyanobacteriota</taxon>
        <taxon>Cyanophyceae</taxon>
        <taxon>Pseudanabaenales</taxon>
        <taxon>Pseudanabaenaceae</taxon>
        <taxon>Limnothrix</taxon>
    </lineage>
</organism>
<proteinExistence type="predicted"/>
<comment type="caution">
    <text evidence="3">The sequence shown here is derived from an EMBL/GenBank/DDBJ whole genome shotgun (WGS) entry which is preliminary data.</text>
</comment>
<feature type="chain" id="PRO_5047503326" evidence="1">
    <location>
        <begin position="41"/>
        <end position="289"/>
    </location>
</feature>
<dbReference type="PANTHER" id="PTHR34408">
    <property type="entry name" value="FAMILY PROTEIN, PUTATIVE-RELATED"/>
    <property type="match status" value="1"/>
</dbReference>
<evidence type="ECO:0000313" key="4">
    <source>
        <dbReference type="Proteomes" id="UP001604335"/>
    </source>
</evidence>
<name>A0ABW7CGJ3_9CYAN</name>
<dbReference type="PANTHER" id="PTHR34408:SF1">
    <property type="entry name" value="GLYCOSYL HYDROLASE FAMILY 19 DOMAIN-CONTAINING PROTEIN HI_1415"/>
    <property type="match status" value="1"/>
</dbReference>
<reference evidence="4" key="1">
    <citation type="journal article" date="2024" name="Algal Res.">
        <title>Biochemical, toxicological and genomic investigation of a high-biomass producing Limnothrix strain isolated from Italian shallow drinking water reservoir.</title>
        <authorList>
            <person name="Simonazzi M."/>
            <person name="Shishido T.K."/>
            <person name="Delbaje E."/>
            <person name="Wahlsten M."/>
            <person name="Fewer D.P."/>
            <person name="Sivonen K."/>
            <person name="Pezzolesi L."/>
            <person name="Pistocchi R."/>
        </authorList>
    </citation>
    <scope>NUCLEOTIDE SEQUENCE [LARGE SCALE GENOMIC DNA]</scope>
    <source>
        <strain evidence="4">LRLZ20PSL1</strain>
    </source>
</reference>
<feature type="signal peptide" evidence="1">
    <location>
        <begin position="1"/>
        <end position="40"/>
    </location>
</feature>
<gene>
    <name evidence="3" type="ORF">VPK24_16255</name>
</gene>
<keyword evidence="1" id="KW-0732">Signal</keyword>
<feature type="domain" description="SH3b" evidence="2">
    <location>
        <begin position="47"/>
        <end position="121"/>
    </location>
</feature>
<protein>
    <submittedName>
        <fullName evidence="3">SH3 domain-containing protein</fullName>
    </submittedName>
</protein>
<evidence type="ECO:0000313" key="3">
    <source>
        <dbReference type="EMBL" id="MFG3819198.1"/>
    </source>
</evidence>
<dbReference type="Gene3D" id="2.30.30.40">
    <property type="entry name" value="SH3 Domains"/>
    <property type="match status" value="2"/>
</dbReference>
<dbReference type="PROSITE" id="PS51781">
    <property type="entry name" value="SH3B"/>
    <property type="match status" value="1"/>
</dbReference>
<dbReference type="InterPro" id="IPR052354">
    <property type="entry name" value="Cell_Wall_Dynamics_Protein"/>
</dbReference>
<dbReference type="Pfam" id="PF08239">
    <property type="entry name" value="SH3_3"/>
    <property type="match status" value="2"/>
</dbReference>
<dbReference type="SMART" id="SM00287">
    <property type="entry name" value="SH3b"/>
    <property type="match status" value="3"/>
</dbReference>
<accession>A0ABW7CGJ3</accession>
<keyword evidence="4" id="KW-1185">Reference proteome</keyword>